<sequence>MICILENRVHAQALCDPFFESNHYLFMNEASCHNFALSKSGRIWVKWNVSKLNFIPSRITSQIISGNVFVANQALFQLSVIYASNNALELKELWEDIALVRPVSSLPWATIGDFNCC</sequence>
<reference evidence="1" key="1">
    <citation type="journal article" date="2022" name="Front. Genet.">
        <title>Chromosome-Scale Assembly of the Dendrobium nobile Genome Provides Insights Into the Molecular Mechanism of the Biosynthesis of the Medicinal Active Ingredient of Dendrobium.</title>
        <authorList>
            <person name="Xu Q."/>
            <person name="Niu S.-C."/>
            <person name="Li K.-L."/>
            <person name="Zheng P.-J."/>
            <person name="Zhang X.-J."/>
            <person name="Jia Y."/>
            <person name="Liu Y."/>
            <person name="Niu Y.-X."/>
            <person name="Yu L.-H."/>
            <person name="Chen D.-F."/>
            <person name="Zhang G.-Q."/>
        </authorList>
    </citation>
    <scope>NUCLEOTIDE SEQUENCE</scope>
    <source>
        <tissue evidence="1">Leaf</tissue>
    </source>
</reference>
<evidence type="ECO:0000313" key="1">
    <source>
        <dbReference type="EMBL" id="KAI0519769.1"/>
    </source>
</evidence>
<dbReference type="AlphaFoldDB" id="A0A8T3BTR6"/>
<accession>A0A8T3BTR6</accession>
<proteinExistence type="predicted"/>
<gene>
    <name evidence="1" type="ORF">KFK09_007230</name>
</gene>
<keyword evidence="2" id="KW-1185">Reference proteome</keyword>
<protein>
    <submittedName>
        <fullName evidence="1">Uncharacterized protein</fullName>
    </submittedName>
</protein>
<dbReference type="OrthoDB" id="1932741at2759"/>
<organism evidence="1 2">
    <name type="scientific">Dendrobium nobile</name>
    <name type="common">Orchid</name>
    <dbReference type="NCBI Taxonomy" id="94219"/>
    <lineage>
        <taxon>Eukaryota</taxon>
        <taxon>Viridiplantae</taxon>
        <taxon>Streptophyta</taxon>
        <taxon>Embryophyta</taxon>
        <taxon>Tracheophyta</taxon>
        <taxon>Spermatophyta</taxon>
        <taxon>Magnoliopsida</taxon>
        <taxon>Liliopsida</taxon>
        <taxon>Asparagales</taxon>
        <taxon>Orchidaceae</taxon>
        <taxon>Epidendroideae</taxon>
        <taxon>Malaxideae</taxon>
        <taxon>Dendrobiinae</taxon>
        <taxon>Dendrobium</taxon>
    </lineage>
</organism>
<comment type="caution">
    <text evidence="1">The sequence shown here is derived from an EMBL/GenBank/DDBJ whole genome shotgun (WGS) entry which is preliminary data.</text>
</comment>
<dbReference type="Proteomes" id="UP000829196">
    <property type="component" value="Unassembled WGS sequence"/>
</dbReference>
<evidence type="ECO:0000313" key="2">
    <source>
        <dbReference type="Proteomes" id="UP000829196"/>
    </source>
</evidence>
<dbReference type="EMBL" id="JAGYWB010000006">
    <property type="protein sequence ID" value="KAI0519769.1"/>
    <property type="molecule type" value="Genomic_DNA"/>
</dbReference>
<name>A0A8T3BTR6_DENNO</name>